<proteinExistence type="predicted"/>
<evidence type="ECO:0000256" key="1">
    <source>
        <dbReference type="SAM" id="Phobius"/>
    </source>
</evidence>
<keyword evidence="1" id="KW-0472">Membrane</keyword>
<feature type="transmembrane region" description="Helical" evidence="1">
    <location>
        <begin position="41"/>
        <end position="62"/>
    </location>
</feature>
<accession>A0A3B0SGL5</accession>
<keyword evidence="1" id="KW-1133">Transmembrane helix</keyword>
<sequence>MEEILGFAALFFGLGLAAAMVWLQNRPKTEFKVSLLPHTPLMFAGAFIAIVAVAYLLSVYGVKLPERGGRF</sequence>
<organism evidence="2">
    <name type="scientific">hydrothermal vent metagenome</name>
    <dbReference type="NCBI Taxonomy" id="652676"/>
    <lineage>
        <taxon>unclassified sequences</taxon>
        <taxon>metagenomes</taxon>
        <taxon>ecological metagenomes</taxon>
    </lineage>
</organism>
<dbReference type="EMBL" id="UOEC01000115">
    <property type="protein sequence ID" value="VAV94085.1"/>
    <property type="molecule type" value="Genomic_DNA"/>
</dbReference>
<gene>
    <name evidence="2" type="ORF">MNBD_ALPHA08-1962</name>
</gene>
<keyword evidence="1" id="KW-0812">Transmembrane</keyword>
<protein>
    <submittedName>
        <fullName evidence="2">Uncharacterized protein</fullName>
    </submittedName>
</protein>
<dbReference type="AlphaFoldDB" id="A0A3B0SGL5"/>
<reference evidence="2" key="1">
    <citation type="submission" date="2018-06" db="EMBL/GenBank/DDBJ databases">
        <authorList>
            <person name="Zhirakovskaya E."/>
        </authorList>
    </citation>
    <scope>NUCLEOTIDE SEQUENCE</scope>
</reference>
<evidence type="ECO:0000313" key="2">
    <source>
        <dbReference type="EMBL" id="VAV94085.1"/>
    </source>
</evidence>
<name>A0A3B0SGL5_9ZZZZ</name>